<dbReference type="EMBL" id="JAQQPM010000003">
    <property type="protein sequence ID" value="KAK2070421.1"/>
    <property type="molecule type" value="Genomic_DNA"/>
</dbReference>
<organism evidence="2 3">
    <name type="scientific">Phyllachora maydis</name>
    <dbReference type="NCBI Taxonomy" id="1825666"/>
    <lineage>
        <taxon>Eukaryota</taxon>
        <taxon>Fungi</taxon>
        <taxon>Dikarya</taxon>
        <taxon>Ascomycota</taxon>
        <taxon>Pezizomycotina</taxon>
        <taxon>Sordariomycetes</taxon>
        <taxon>Sordariomycetidae</taxon>
        <taxon>Phyllachorales</taxon>
        <taxon>Phyllachoraceae</taxon>
        <taxon>Phyllachora</taxon>
    </lineage>
</organism>
<proteinExistence type="predicted"/>
<evidence type="ECO:0000313" key="3">
    <source>
        <dbReference type="Proteomes" id="UP001217918"/>
    </source>
</evidence>
<reference evidence="2" key="1">
    <citation type="journal article" date="2023" name="Mol. Plant Microbe Interact.">
        <title>Elucidating the Obligate Nature and Biological Capacity of an Invasive Fungal Corn Pathogen.</title>
        <authorList>
            <person name="MacCready J.S."/>
            <person name="Roggenkamp E.M."/>
            <person name="Gdanetz K."/>
            <person name="Chilvers M.I."/>
        </authorList>
    </citation>
    <scope>NUCLEOTIDE SEQUENCE</scope>
    <source>
        <strain evidence="2">PM02</strain>
    </source>
</reference>
<gene>
    <name evidence="2" type="ORF">P8C59_004911</name>
</gene>
<accession>A0AAD9I3L6</accession>
<name>A0AAD9I3L6_9PEZI</name>
<feature type="signal peptide" evidence="1">
    <location>
        <begin position="1"/>
        <end position="23"/>
    </location>
</feature>
<sequence length="175" mass="18449">MFSQVVNFTTLLALFAGAVVSDGTAPTSSTGSSSPTCALQAMLVQGITINIFDQMNELDTAKQALSILQATPFNQAQFMQTKVILLNFVTTGMYIRQLNQMIAPLGNPAVGGLAFVAGAQLEELGLTQNLTGNPTTDVPIVKKLIDDFTGGIGKNKDNRVQAATGCPEIKIPTDN</sequence>
<comment type="caution">
    <text evidence="2">The sequence shown here is derived from an EMBL/GenBank/DDBJ whole genome shotgun (WGS) entry which is preliminary data.</text>
</comment>
<feature type="chain" id="PRO_5042243525" evidence="1">
    <location>
        <begin position="24"/>
        <end position="175"/>
    </location>
</feature>
<protein>
    <submittedName>
        <fullName evidence="2">Uncharacterized protein</fullName>
    </submittedName>
</protein>
<evidence type="ECO:0000313" key="2">
    <source>
        <dbReference type="EMBL" id="KAK2070421.1"/>
    </source>
</evidence>
<keyword evidence="3" id="KW-1185">Reference proteome</keyword>
<dbReference type="AlphaFoldDB" id="A0AAD9I3L6"/>
<keyword evidence="1" id="KW-0732">Signal</keyword>
<evidence type="ECO:0000256" key="1">
    <source>
        <dbReference type="SAM" id="SignalP"/>
    </source>
</evidence>
<dbReference type="Proteomes" id="UP001217918">
    <property type="component" value="Unassembled WGS sequence"/>
</dbReference>